<dbReference type="GO" id="GO:0000028">
    <property type="term" value="P:ribosomal small subunit assembly"/>
    <property type="evidence" value="ECO:0007669"/>
    <property type="project" value="TreeGrafter"/>
</dbReference>
<dbReference type="InterPro" id="IPR036388">
    <property type="entry name" value="WH-like_DNA-bd_sf"/>
</dbReference>
<protein>
    <submittedName>
        <fullName evidence="4">Ribosomal protein S19</fullName>
    </submittedName>
</protein>
<dbReference type="GO" id="GO:0006412">
    <property type="term" value="P:translation"/>
    <property type="evidence" value="ECO:0007669"/>
    <property type="project" value="InterPro"/>
</dbReference>
<evidence type="ECO:0000313" key="4">
    <source>
        <dbReference type="EMBL" id="UTX44433.1"/>
    </source>
</evidence>
<dbReference type="SUPFAM" id="SSF46785">
    <property type="entry name" value="Winged helix' DNA-binding domain"/>
    <property type="match status" value="1"/>
</dbReference>
<dbReference type="GO" id="GO:0022627">
    <property type="term" value="C:cytosolic small ribosomal subunit"/>
    <property type="evidence" value="ECO:0007669"/>
    <property type="project" value="TreeGrafter"/>
</dbReference>
<dbReference type="Gene3D" id="1.10.10.10">
    <property type="entry name" value="Winged helix-like DNA-binding domain superfamily/Winged helix DNA-binding domain"/>
    <property type="match status" value="1"/>
</dbReference>
<proteinExistence type="inferred from homology"/>
<gene>
    <name evidence="4" type="ORF">GPU96_11g22360</name>
    <name evidence="5" type="ORF">PFJ87_11g01720</name>
</gene>
<evidence type="ECO:0000313" key="7">
    <source>
        <dbReference type="Proteomes" id="UP001217963"/>
    </source>
</evidence>
<evidence type="ECO:0000256" key="2">
    <source>
        <dbReference type="ARBA" id="ARBA00022980"/>
    </source>
</evidence>
<dbReference type="PANTHER" id="PTHR11710">
    <property type="entry name" value="40S RIBOSOMAL PROTEIN S19"/>
    <property type="match status" value="1"/>
</dbReference>
<evidence type="ECO:0000256" key="3">
    <source>
        <dbReference type="ARBA" id="ARBA00023274"/>
    </source>
</evidence>
<dbReference type="OrthoDB" id="428974at2759"/>
<name>A0A9Q9CEK0_ENCHE</name>
<dbReference type="InterPro" id="IPR001266">
    <property type="entry name" value="Ribosomal_eS19"/>
</dbReference>
<dbReference type="SMART" id="SM01413">
    <property type="entry name" value="Ribosomal_S19e"/>
    <property type="match status" value="1"/>
</dbReference>
<reference evidence="4" key="1">
    <citation type="submission" date="2021-05" db="EMBL/GenBank/DDBJ databases">
        <title>Encephalitozoon hellem ATCC 50604 Complete Genome.</title>
        <authorList>
            <person name="Mascarenhas dos Santos A.C."/>
            <person name="Julian A.T."/>
            <person name="Pombert J.-F."/>
        </authorList>
    </citation>
    <scope>NUCLEOTIDE SEQUENCE</scope>
    <source>
        <strain evidence="4">ATCC 50604</strain>
    </source>
</reference>
<evidence type="ECO:0000313" key="6">
    <source>
        <dbReference type="Proteomes" id="UP001059546"/>
    </source>
</evidence>
<dbReference type="GO" id="GO:0003735">
    <property type="term" value="F:structural constituent of ribosome"/>
    <property type="evidence" value="ECO:0007669"/>
    <property type="project" value="InterPro"/>
</dbReference>
<dbReference type="Pfam" id="PF01090">
    <property type="entry name" value="Ribosomal_S19e"/>
    <property type="match status" value="1"/>
</dbReference>
<evidence type="ECO:0000256" key="1">
    <source>
        <dbReference type="ARBA" id="ARBA00010014"/>
    </source>
</evidence>
<sequence length="137" mass="15906">MIEEIYEVRPEKFNEALKSYLKSTNMVVPLQDYDIMKTGTGKEQAPIEDDWYFTRMASIVRQISIKGAVTPEFLAKRYGTRKNRGCRPSKYVNAFPEIGISVLENLKNMGWINEHSKDMLTEKGRTVVKEIIEKVRE</sequence>
<evidence type="ECO:0000313" key="5">
    <source>
        <dbReference type="EMBL" id="WEL39934.1"/>
    </source>
</evidence>
<accession>A0A9Q9CEK0</accession>
<comment type="similarity">
    <text evidence="1">Belongs to the eukaryotic ribosomal protein eS19 family.</text>
</comment>
<keyword evidence="7" id="KW-1185">Reference proteome</keyword>
<reference evidence="5 7" key="2">
    <citation type="submission" date="2023-02" db="EMBL/GenBank/DDBJ databases">
        <title>Encephalitozoon hellem ATCC 50451 complete genome.</title>
        <authorList>
            <person name="Mascarenhas dos Santos A.C."/>
            <person name="Julian A.T."/>
            <person name="Pombert J.-F."/>
        </authorList>
    </citation>
    <scope>NUCLEOTIDE SEQUENCE [LARGE SCALE GENOMIC DNA]</scope>
    <source>
        <strain evidence="5 7">ATCC 50451</strain>
    </source>
</reference>
<dbReference type="Proteomes" id="UP001217963">
    <property type="component" value="Chromosome XI"/>
</dbReference>
<dbReference type="PANTHER" id="PTHR11710:SF0">
    <property type="entry name" value="40S RIBOSOMAL PROTEIN S19"/>
    <property type="match status" value="1"/>
</dbReference>
<dbReference type="Proteomes" id="UP001059546">
    <property type="component" value="Chromosome XI"/>
</dbReference>
<dbReference type="EMBL" id="CP075157">
    <property type="protein sequence ID" value="UTX44433.1"/>
    <property type="molecule type" value="Genomic_DNA"/>
</dbReference>
<keyword evidence="3" id="KW-0687">Ribonucleoprotein</keyword>
<dbReference type="InterPro" id="IPR036390">
    <property type="entry name" value="WH_DNA-bd_sf"/>
</dbReference>
<organism evidence="4 6">
    <name type="scientific">Encephalitozoon hellem</name>
    <name type="common">Microsporidian parasite</name>
    <dbReference type="NCBI Taxonomy" id="27973"/>
    <lineage>
        <taxon>Eukaryota</taxon>
        <taxon>Fungi</taxon>
        <taxon>Fungi incertae sedis</taxon>
        <taxon>Microsporidia</taxon>
        <taxon>Unikaryonidae</taxon>
        <taxon>Encephalitozoon</taxon>
    </lineage>
</organism>
<dbReference type="AlphaFoldDB" id="A0A9Q9CEK0"/>
<dbReference type="GO" id="GO:0003723">
    <property type="term" value="F:RNA binding"/>
    <property type="evidence" value="ECO:0007669"/>
    <property type="project" value="TreeGrafter"/>
</dbReference>
<keyword evidence="2 4" id="KW-0689">Ribosomal protein</keyword>
<dbReference type="EMBL" id="CP119072">
    <property type="protein sequence ID" value="WEL39934.1"/>
    <property type="molecule type" value="Genomic_DNA"/>
</dbReference>